<comment type="subcellular location">
    <subcellularLocation>
        <location evidence="1">Secreted</location>
    </subcellularLocation>
</comment>
<name>A0A7K9TGP1_9PICI</name>
<keyword evidence="16" id="KW-1185">Reference proteome</keyword>
<dbReference type="InterPro" id="IPR001819">
    <property type="entry name" value="Chromogranin_AB"/>
</dbReference>
<dbReference type="OrthoDB" id="9907623at2759"/>
<feature type="region of interest" description="Disordered" evidence="14">
    <location>
        <begin position="1"/>
        <end position="59"/>
    </location>
</feature>
<accession>A0A7K9TGP1</accession>
<evidence type="ECO:0000256" key="6">
    <source>
        <dbReference type="ARBA" id="ARBA00022685"/>
    </source>
</evidence>
<comment type="subunit">
    <text evidence="13">Interacts with ITPR1 in the secretory granules.</text>
</comment>
<comment type="similarity">
    <text evidence="2">Belongs to the chromogranin/secretogranin protein family.</text>
</comment>
<dbReference type="AlphaFoldDB" id="A0A7K9TGP1"/>
<dbReference type="PANTHER" id="PTHR10583:SF4">
    <property type="entry name" value="SECRETOGRANIN-1"/>
    <property type="match status" value="1"/>
</dbReference>
<dbReference type="GO" id="GO:0030141">
    <property type="term" value="C:secretory granule"/>
    <property type="evidence" value="ECO:0007669"/>
    <property type="project" value="InterPro"/>
</dbReference>
<comment type="caution">
    <text evidence="15">The sequence shown here is derived from an EMBL/GenBank/DDBJ whole genome shotgun (WGS) entry which is preliminary data.</text>
</comment>
<feature type="region of interest" description="Disordered" evidence="14">
    <location>
        <begin position="574"/>
        <end position="594"/>
    </location>
</feature>
<evidence type="ECO:0000256" key="1">
    <source>
        <dbReference type="ARBA" id="ARBA00004613"/>
    </source>
</evidence>
<feature type="compositionally biased region" description="Basic and acidic residues" evidence="14">
    <location>
        <begin position="369"/>
        <end position="389"/>
    </location>
</feature>
<dbReference type="InterPro" id="IPR018054">
    <property type="entry name" value="Chromogranin_CS"/>
</dbReference>
<dbReference type="GO" id="GO:0005615">
    <property type="term" value="C:extracellular space"/>
    <property type="evidence" value="ECO:0007669"/>
    <property type="project" value="TreeGrafter"/>
</dbReference>
<proteinExistence type="inferred from homology"/>
<feature type="compositionally biased region" description="Basic and acidic residues" evidence="14">
    <location>
        <begin position="96"/>
        <end position="161"/>
    </location>
</feature>
<evidence type="ECO:0000256" key="13">
    <source>
        <dbReference type="ARBA" id="ARBA00044763"/>
    </source>
</evidence>
<evidence type="ECO:0000313" key="15">
    <source>
        <dbReference type="EMBL" id="NXI47534.1"/>
    </source>
</evidence>
<evidence type="ECO:0000256" key="7">
    <source>
        <dbReference type="ARBA" id="ARBA00022729"/>
    </source>
</evidence>
<evidence type="ECO:0000256" key="8">
    <source>
        <dbReference type="ARBA" id="ARBA00022974"/>
    </source>
</evidence>
<feature type="compositionally biased region" description="Basic and acidic residues" evidence="14">
    <location>
        <begin position="271"/>
        <end position="293"/>
    </location>
</feature>
<evidence type="ECO:0000256" key="12">
    <source>
        <dbReference type="ARBA" id="ARBA00042410"/>
    </source>
</evidence>
<feature type="compositionally biased region" description="Basic and acidic residues" evidence="14">
    <location>
        <begin position="1"/>
        <end position="17"/>
    </location>
</feature>
<sequence length="713" mass="82983">SGTMEGRETPASHHSEESSMSELPSVCDLAECFLPPHSPENSEELLPSGDTFPSPLTGVSTVPVEKDHLEELVTRCIVEVLSNALSKPNAPPIHPECTEILRRGGSNDRERSESQQLELRHLKDTAETEKQLSGSLEKEESQAEEESRKYLKESDEEKLALEEDNSKEEENGHHTPVQAETLHAEEKKSYEEIRREEEKSYHEEEESKESKSDDRGAEHIALSRKSHSGGMSTEELPAGPEQHLLGHWHSEQGMQSPYKRIDEGEEAEEERSEKHHHESKEHDFSHQQEHEESAESEETEEEKQHYSPRSSHGKHRMGDSSEEKRGHGGEREELAEQSHREAAHPWAKGNHQQKHLEESEQKSGYQGRHGSEEVEEKRYAEQGSEEYRGRWQQSQESSEEENKRQHHSEESKEKWREERRHRDGSQEVRRHHSEGRTYLGDESEEELARYLSAGSKEKQQHAGGRYQVWNSEDEGSQKVSARERKGQARRHYSTEASLEQQHYPGTSEEEEEAEEKHQSSDQVEKEEENMEEGRYTEREEYRSHLPTENEKRSPASYSPFYPLLWWKSRHLERRDSTGEQLQEGKEEAGTSLREKSLFPEYNDYDWWEKKHILSALNHGHTPKRNPGKMSRYDPKRQYKMEQLAQLLNYRKKSAEFPELYNSGEDMKKHGMGSDRSLSQRPLTEQEEKELENLAAMDLELQKIAEKFNDKRRG</sequence>
<feature type="compositionally biased region" description="Basic and acidic residues" evidence="14">
    <location>
        <begin position="531"/>
        <end position="553"/>
    </location>
</feature>
<feature type="compositionally biased region" description="Polar residues" evidence="14">
    <location>
        <begin position="494"/>
        <end position="504"/>
    </location>
</feature>
<evidence type="ECO:0000256" key="14">
    <source>
        <dbReference type="SAM" id="MobiDB-lite"/>
    </source>
</evidence>
<evidence type="ECO:0000256" key="4">
    <source>
        <dbReference type="ARBA" id="ARBA00022553"/>
    </source>
</evidence>
<dbReference type="PRINTS" id="PR00659">
    <property type="entry name" value="CHROMOGRANIN"/>
</dbReference>
<feature type="region of interest" description="Disordered" evidence="14">
    <location>
        <begin position="86"/>
        <end position="558"/>
    </location>
</feature>
<protein>
    <recommendedName>
        <fullName evidence="11">Secretogranin-1</fullName>
    </recommendedName>
    <alternativeName>
        <fullName evidence="12">Chromogranin-B</fullName>
    </alternativeName>
</protein>
<evidence type="ECO:0000256" key="3">
    <source>
        <dbReference type="ARBA" id="ARBA00022525"/>
    </source>
</evidence>
<reference evidence="15 16" key="1">
    <citation type="submission" date="2019-09" db="EMBL/GenBank/DDBJ databases">
        <title>Bird 10,000 Genomes (B10K) Project - Family phase.</title>
        <authorList>
            <person name="Zhang G."/>
        </authorList>
    </citation>
    <scope>NUCLEOTIDE SEQUENCE [LARGE SCALE GENOMIC DNA]</scope>
    <source>
        <strain evidence="15">B10K-DU-001-62</strain>
        <tissue evidence="15">Muscle</tissue>
    </source>
</reference>
<dbReference type="InterPro" id="IPR001990">
    <property type="entry name" value="Granin"/>
</dbReference>
<dbReference type="PROSITE" id="PS00422">
    <property type="entry name" value="GRANINS_1"/>
    <property type="match status" value="1"/>
</dbReference>
<feature type="compositionally biased region" description="Basic and acidic residues" evidence="14">
    <location>
        <begin position="182"/>
        <end position="202"/>
    </location>
</feature>
<feature type="compositionally biased region" description="Basic and acidic residues" evidence="14">
    <location>
        <begin position="208"/>
        <end position="218"/>
    </location>
</feature>
<feature type="non-terminal residue" evidence="15">
    <location>
        <position position="1"/>
    </location>
</feature>
<feature type="compositionally biased region" description="Basic and acidic residues" evidence="14">
    <location>
        <begin position="316"/>
        <end position="343"/>
    </location>
</feature>
<feature type="non-terminal residue" evidence="15">
    <location>
        <position position="713"/>
    </location>
</feature>
<gene>
    <name evidence="15" type="primary">Chgb</name>
    <name evidence="15" type="ORF">GALDEA_R09957</name>
</gene>
<dbReference type="PANTHER" id="PTHR10583">
    <property type="entry name" value="CHROMOGRANIN"/>
    <property type="match status" value="1"/>
</dbReference>
<feature type="compositionally biased region" description="Basic and acidic residues" evidence="14">
    <location>
        <begin position="400"/>
        <end position="428"/>
    </location>
</feature>
<keyword evidence="4" id="KW-0597">Phosphoprotein</keyword>
<keyword evidence="10" id="KW-0325">Glycoprotein</keyword>
<evidence type="ECO:0000256" key="2">
    <source>
        <dbReference type="ARBA" id="ARBA00005723"/>
    </source>
</evidence>
<evidence type="ECO:0000256" key="11">
    <source>
        <dbReference type="ARBA" id="ARBA00039221"/>
    </source>
</evidence>
<evidence type="ECO:0000256" key="10">
    <source>
        <dbReference type="ARBA" id="ARBA00023180"/>
    </source>
</evidence>
<feature type="region of interest" description="Disordered" evidence="14">
    <location>
        <begin position="661"/>
        <end position="691"/>
    </location>
</feature>
<evidence type="ECO:0000256" key="9">
    <source>
        <dbReference type="ARBA" id="ARBA00023157"/>
    </source>
</evidence>
<keyword evidence="8" id="KW-0654">Proteoglycan</keyword>
<dbReference type="Proteomes" id="UP000566440">
    <property type="component" value="Unassembled WGS sequence"/>
</dbReference>
<keyword evidence="7" id="KW-0732">Signal</keyword>
<keyword evidence="6" id="KW-0165">Cleavage on pair of basic residues</keyword>
<keyword evidence="3" id="KW-0964">Secreted</keyword>
<organism evidence="15 16">
    <name type="scientific">Galbula dea</name>
    <dbReference type="NCBI Taxonomy" id="1109041"/>
    <lineage>
        <taxon>Eukaryota</taxon>
        <taxon>Metazoa</taxon>
        <taxon>Chordata</taxon>
        <taxon>Craniata</taxon>
        <taxon>Vertebrata</taxon>
        <taxon>Euteleostomi</taxon>
        <taxon>Archelosauria</taxon>
        <taxon>Archosauria</taxon>
        <taxon>Dinosauria</taxon>
        <taxon>Saurischia</taxon>
        <taxon>Theropoda</taxon>
        <taxon>Coelurosauria</taxon>
        <taxon>Aves</taxon>
        <taxon>Neognathae</taxon>
        <taxon>Neoaves</taxon>
        <taxon>Telluraves</taxon>
        <taxon>Coraciimorphae</taxon>
        <taxon>Piciformes</taxon>
        <taxon>Galbulidae</taxon>
        <taxon>Galbula</taxon>
    </lineage>
</organism>
<keyword evidence="5" id="KW-0765">Sulfation</keyword>
<evidence type="ECO:0000256" key="5">
    <source>
        <dbReference type="ARBA" id="ARBA00022641"/>
    </source>
</evidence>
<feature type="compositionally biased region" description="Basic and acidic residues" evidence="14">
    <location>
        <begin position="514"/>
        <end position="523"/>
    </location>
</feature>
<evidence type="ECO:0000313" key="16">
    <source>
        <dbReference type="Proteomes" id="UP000566440"/>
    </source>
</evidence>
<dbReference type="Pfam" id="PF01271">
    <property type="entry name" value="Granin"/>
    <property type="match status" value="1"/>
</dbReference>
<keyword evidence="9" id="KW-1015">Disulfide bond</keyword>
<dbReference type="EMBL" id="VWZX01010698">
    <property type="protein sequence ID" value="NXI47534.1"/>
    <property type="molecule type" value="Genomic_DNA"/>
</dbReference>